<comment type="caution">
    <text evidence="1">The sequence shown here is derived from an EMBL/GenBank/DDBJ whole genome shotgun (WGS) entry which is preliminary data.</text>
</comment>
<reference evidence="1 2" key="1">
    <citation type="journal article" date="2021" name="Plant Biotechnol. J.">
        <title>Multi-omics assisted identification of the key and species-specific regulatory components of drought-tolerant mechanisms in Gossypium stocksii.</title>
        <authorList>
            <person name="Yu D."/>
            <person name="Ke L."/>
            <person name="Zhang D."/>
            <person name="Wu Y."/>
            <person name="Sun Y."/>
            <person name="Mei J."/>
            <person name="Sun J."/>
            <person name="Sun Y."/>
        </authorList>
    </citation>
    <scope>NUCLEOTIDE SEQUENCE [LARGE SCALE GENOMIC DNA]</scope>
    <source>
        <strain evidence="2">cv. E1</strain>
        <tissue evidence="1">Leaf</tissue>
    </source>
</reference>
<dbReference type="OrthoDB" id="10571089at2759"/>
<evidence type="ECO:0000313" key="1">
    <source>
        <dbReference type="EMBL" id="KAH1072007.1"/>
    </source>
</evidence>
<dbReference type="EMBL" id="JAIQCV010000008">
    <property type="protein sequence ID" value="KAH1072007.1"/>
    <property type="molecule type" value="Genomic_DNA"/>
</dbReference>
<evidence type="ECO:0000313" key="2">
    <source>
        <dbReference type="Proteomes" id="UP000828251"/>
    </source>
</evidence>
<sequence length="116" mass="12828">MNKYVNEYPIQHHSKPTKVPCPRESWISSISGTFKYELFNVKGELELEAVINSHCLSGNAIMELYVEFVKVDGFGPSLTNVAANAGTEVEAKSPTTQLYGGFTVLLQSSHYNVLKS</sequence>
<gene>
    <name evidence="1" type="ORF">J1N35_024335</name>
</gene>
<name>A0A9D3V4H5_9ROSI</name>
<dbReference type="AlphaFoldDB" id="A0A9D3V4H5"/>
<organism evidence="1 2">
    <name type="scientific">Gossypium stocksii</name>
    <dbReference type="NCBI Taxonomy" id="47602"/>
    <lineage>
        <taxon>Eukaryota</taxon>
        <taxon>Viridiplantae</taxon>
        <taxon>Streptophyta</taxon>
        <taxon>Embryophyta</taxon>
        <taxon>Tracheophyta</taxon>
        <taxon>Spermatophyta</taxon>
        <taxon>Magnoliopsida</taxon>
        <taxon>eudicotyledons</taxon>
        <taxon>Gunneridae</taxon>
        <taxon>Pentapetalae</taxon>
        <taxon>rosids</taxon>
        <taxon>malvids</taxon>
        <taxon>Malvales</taxon>
        <taxon>Malvaceae</taxon>
        <taxon>Malvoideae</taxon>
        <taxon>Gossypium</taxon>
    </lineage>
</organism>
<protein>
    <submittedName>
        <fullName evidence="1">Uncharacterized protein</fullName>
    </submittedName>
</protein>
<dbReference type="Proteomes" id="UP000828251">
    <property type="component" value="Unassembled WGS sequence"/>
</dbReference>
<proteinExistence type="predicted"/>
<keyword evidence="2" id="KW-1185">Reference proteome</keyword>
<accession>A0A9D3V4H5</accession>